<organism evidence="6 7">
    <name type="scientific">Rachicladosporium monterosium</name>
    <dbReference type="NCBI Taxonomy" id="1507873"/>
    <lineage>
        <taxon>Eukaryota</taxon>
        <taxon>Fungi</taxon>
        <taxon>Dikarya</taxon>
        <taxon>Ascomycota</taxon>
        <taxon>Pezizomycotina</taxon>
        <taxon>Dothideomycetes</taxon>
        <taxon>Dothideomycetidae</taxon>
        <taxon>Cladosporiales</taxon>
        <taxon>Cladosporiaceae</taxon>
        <taxon>Rachicladosporium</taxon>
    </lineage>
</organism>
<name>A0ABR0LB41_9PEZI</name>
<dbReference type="Pfam" id="PF00083">
    <property type="entry name" value="Sugar_tr"/>
    <property type="match status" value="1"/>
</dbReference>
<dbReference type="InterPro" id="IPR005828">
    <property type="entry name" value="MFS_sugar_transport-like"/>
</dbReference>
<evidence type="ECO:0008006" key="8">
    <source>
        <dbReference type="Google" id="ProtNLM"/>
    </source>
</evidence>
<dbReference type="Proteomes" id="UP001308179">
    <property type="component" value="Unassembled WGS sequence"/>
</dbReference>
<sequence length="95" mass="10481">MLKSITFGAFYFFLAFCVILFFWVLFAVPETRGVPIEEMDKLFGRNAGDEDLRRIAGIQQTLGFENGHAAALEKADAIDAKEAAICVEERSSASS</sequence>
<evidence type="ECO:0000313" key="7">
    <source>
        <dbReference type="Proteomes" id="UP001308179"/>
    </source>
</evidence>
<keyword evidence="3 5" id="KW-1133">Transmembrane helix</keyword>
<evidence type="ECO:0000256" key="5">
    <source>
        <dbReference type="SAM" id="Phobius"/>
    </source>
</evidence>
<evidence type="ECO:0000256" key="4">
    <source>
        <dbReference type="ARBA" id="ARBA00023136"/>
    </source>
</evidence>
<dbReference type="EMBL" id="JAVRRR010000102">
    <property type="protein sequence ID" value="KAK5146192.1"/>
    <property type="molecule type" value="Genomic_DNA"/>
</dbReference>
<keyword evidence="4 5" id="KW-0472">Membrane</keyword>
<comment type="caution">
    <text evidence="6">The sequence shown here is derived from an EMBL/GenBank/DDBJ whole genome shotgun (WGS) entry which is preliminary data.</text>
</comment>
<evidence type="ECO:0000256" key="1">
    <source>
        <dbReference type="ARBA" id="ARBA00004370"/>
    </source>
</evidence>
<keyword evidence="2 5" id="KW-0812">Transmembrane</keyword>
<evidence type="ECO:0000256" key="3">
    <source>
        <dbReference type="ARBA" id="ARBA00022989"/>
    </source>
</evidence>
<dbReference type="Gene3D" id="1.20.1250.20">
    <property type="entry name" value="MFS general substrate transporter like domains"/>
    <property type="match status" value="1"/>
</dbReference>
<proteinExistence type="predicted"/>
<dbReference type="InterPro" id="IPR036259">
    <property type="entry name" value="MFS_trans_sf"/>
</dbReference>
<protein>
    <recommendedName>
        <fullName evidence="8">Major facilitator superfamily (MFS) profile domain-containing protein</fullName>
    </recommendedName>
</protein>
<evidence type="ECO:0000313" key="6">
    <source>
        <dbReference type="EMBL" id="KAK5146192.1"/>
    </source>
</evidence>
<evidence type="ECO:0000256" key="2">
    <source>
        <dbReference type="ARBA" id="ARBA00022692"/>
    </source>
</evidence>
<gene>
    <name evidence="6" type="ORF">LTR32_002178</name>
</gene>
<feature type="transmembrane region" description="Helical" evidence="5">
    <location>
        <begin position="6"/>
        <end position="28"/>
    </location>
</feature>
<comment type="subcellular location">
    <subcellularLocation>
        <location evidence="1">Membrane</location>
    </subcellularLocation>
</comment>
<reference evidence="6 7" key="1">
    <citation type="submission" date="2023-08" db="EMBL/GenBank/DDBJ databases">
        <title>Black Yeasts Isolated from many extreme environments.</title>
        <authorList>
            <person name="Coleine C."/>
            <person name="Stajich J.E."/>
            <person name="Selbmann L."/>
        </authorList>
    </citation>
    <scope>NUCLEOTIDE SEQUENCE [LARGE SCALE GENOMIC DNA]</scope>
    <source>
        <strain evidence="6 7">CCFEE 5386</strain>
    </source>
</reference>
<accession>A0ABR0LB41</accession>
<keyword evidence="7" id="KW-1185">Reference proteome</keyword>